<dbReference type="GO" id="GO:0005975">
    <property type="term" value="P:carbohydrate metabolic process"/>
    <property type="evidence" value="ECO:0007669"/>
    <property type="project" value="InterPro"/>
</dbReference>
<evidence type="ECO:0000259" key="3">
    <source>
        <dbReference type="Pfam" id="PF10432"/>
    </source>
</evidence>
<feature type="domain" description="Phosphoglucose isomerase N-terminal" evidence="4">
    <location>
        <begin position="3"/>
        <end position="115"/>
    </location>
</feature>
<evidence type="ECO:0000313" key="5">
    <source>
        <dbReference type="EMBL" id="ADY25872.1"/>
    </source>
</evidence>
<evidence type="ECO:0000256" key="2">
    <source>
        <dbReference type="ARBA" id="ARBA00023235"/>
    </source>
</evidence>
<keyword evidence="6" id="KW-1185">Reference proteome</keyword>
<dbReference type="eggNOG" id="ENOG502Z8EN">
    <property type="taxonomic scope" value="Bacteria"/>
</dbReference>
<dbReference type="GO" id="GO:0004347">
    <property type="term" value="F:glucose-6-phosphate isomerase activity"/>
    <property type="evidence" value="ECO:0007669"/>
    <property type="project" value="InterPro"/>
</dbReference>
<sequence>MTLHSLLLALPGSYSGPVQVQQAPYGAVGTGEGTLAALLAQPLIAASLSTGGTQFVLGSPDSAPLSLEYVALAEAAGAQVRRVATGGDAEHIDTLIPAGVTATYHGAQYLAYASGHAAEAQEADRLLATLAARCAGEDTEGNPARELAWRLHGRTPLLLADEGSEGLVLAWQNLLARTGKSYSVPVLGDPLPVLSGMFEAQHEQGDAKVGLILGDLSPRLDVGREIMESRVDEVIHLPFPEPSAESGADSDYAPGLALWYLGAWTALYLAEIAGQSPEDSPVLHRAQAELSGEAPEN</sequence>
<dbReference type="RefSeq" id="WP_013614481.1">
    <property type="nucleotide sequence ID" value="NC_015161.1"/>
</dbReference>
<dbReference type="InterPro" id="IPR041001">
    <property type="entry name" value="PG_isomerase_N"/>
</dbReference>
<protein>
    <recommendedName>
        <fullName evidence="7">Phosphosugar isomerase</fullName>
    </recommendedName>
</protein>
<gene>
    <name evidence="5" type="ordered locus">Deipr_0712</name>
</gene>
<feature type="domain" description="Bifunctional glucose-6-phosphate/mannose-6-phosphate isomerase C-terminal" evidence="3">
    <location>
        <begin position="142"/>
        <end position="289"/>
    </location>
</feature>
<dbReference type="EMBL" id="CP002536">
    <property type="protein sequence ID" value="ADY25872.1"/>
    <property type="molecule type" value="Genomic_DNA"/>
</dbReference>
<dbReference type="GO" id="GO:1901135">
    <property type="term" value="P:carbohydrate derivative metabolic process"/>
    <property type="evidence" value="ECO:0007669"/>
    <property type="project" value="InterPro"/>
</dbReference>
<comment type="similarity">
    <text evidence="1">Belongs to the PGI/PMI family.</text>
</comment>
<dbReference type="GO" id="GO:0004476">
    <property type="term" value="F:mannose-6-phosphate isomerase activity"/>
    <property type="evidence" value="ECO:0007669"/>
    <property type="project" value="InterPro"/>
</dbReference>
<dbReference type="InterPro" id="IPR046348">
    <property type="entry name" value="SIS_dom_sf"/>
</dbReference>
<evidence type="ECO:0000313" key="6">
    <source>
        <dbReference type="Proteomes" id="UP000007718"/>
    </source>
</evidence>
<evidence type="ECO:0000256" key="1">
    <source>
        <dbReference type="ARBA" id="ARBA00010523"/>
    </source>
</evidence>
<dbReference type="InterPro" id="IPR019490">
    <property type="entry name" value="Glu6P/Mann6P_isomerase_C"/>
</dbReference>
<reference evidence="6" key="1">
    <citation type="submission" date="2011-02" db="EMBL/GenBank/DDBJ databases">
        <title>The complete sequence of chromosome of Deinococcus proteolyticus DSM 20540.</title>
        <authorList>
            <consortium name="US DOE Joint Genome Institute (JGI-PGF)"/>
            <person name="Lucas S."/>
            <person name="Copeland A."/>
            <person name="Lapidus A."/>
            <person name="Bruce D."/>
            <person name="Goodwin L."/>
            <person name="Pitluck S."/>
            <person name="Kyrpides N."/>
            <person name="Mavromatis K."/>
            <person name="Pagani I."/>
            <person name="Ivanova N."/>
            <person name="Ovchinnikova G."/>
            <person name="Zeytun A."/>
            <person name="Detter J.C."/>
            <person name="Han C."/>
            <person name="Land M."/>
            <person name="Hauser L."/>
            <person name="Markowitz V."/>
            <person name="Cheng J.-F."/>
            <person name="Hugenholtz P."/>
            <person name="Woyke T."/>
            <person name="Wu D."/>
            <person name="Pukall R."/>
            <person name="Steenblock K."/>
            <person name="Brambilla E."/>
            <person name="Klenk H.-P."/>
            <person name="Eisen J.A."/>
        </authorList>
    </citation>
    <scope>NUCLEOTIDE SEQUENCE [LARGE SCALE GENOMIC DNA]</scope>
    <source>
        <strain evidence="6">ATCC 35074 / DSM 20540 / JCM 6276 / NBRC 101906 / NCIMB 13154 / VKM Ac-1939 / CCM 2703 / MRP</strain>
    </source>
</reference>
<dbReference type="OrthoDB" id="63943at2"/>
<dbReference type="KEGG" id="dpt:Deipr_0712"/>
<dbReference type="SUPFAM" id="SSF53697">
    <property type="entry name" value="SIS domain"/>
    <property type="match status" value="1"/>
</dbReference>
<organism evidence="5 6">
    <name type="scientific">Deinococcus proteolyticus (strain ATCC 35074 / DSM 20540 / JCM 6276 / NBRC 101906 / NCIMB 13154 / VKM Ac-1939 / CCM 2703 / MRP)</name>
    <dbReference type="NCBI Taxonomy" id="693977"/>
    <lineage>
        <taxon>Bacteria</taxon>
        <taxon>Thermotogati</taxon>
        <taxon>Deinococcota</taxon>
        <taxon>Deinococci</taxon>
        <taxon>Deinococcales</taxon>
        <taxon>Deinococcaceae</taxon>
        <taxon>Deinococcus</taxon>
    </lineage>
</organism>
<dbReference type="AlphaFoldDB" id="F0RLG8"/>
<dbReference type="GO" id="GO:0097367">
    <property type="term" value="F:carbohydrate derivative binding"/>
    <property type="evidence" value="ECO:0007669"/>
    <property type="project" value="InterPro"/>
</dbReference>
<evidence type="ECO:0000259" key="4">
    <source>
        <dbReference type="Pfam" id="PF18353"/>
    </source>
</evidence>
<reference evidence="5 6" key="2">
    <citation type="journal article" date="2012" name="Stand. Genomic Sci.">
        <title>Complete genome sequence of the orange-red pigmented, radioresistant Deinococcus proteolyticus type strain (MRP(T)).</title>
        <authorList>
            <person name="Copeland A."/>
            <person name="Zeytun A."/>
            <person name="Yassawong M."/>
            <person name="Nolan M."/>
            <person name="Lucas S."/>
            <person name="Hammon N."/>
            <person name="Deshpande S."/>
            <person name="Cheng J.F."/>
            <person name="Han C."/>
            <person name="Tapia R."/>
            <person name="Goodwin L.A."/>
            <person name="Pitluck S."/>
            <person name="Mavromatis K."/>
            <person name="Liolios K."/>
            <person name="Pagani I."/>
            <person name="Ivanova N."/>
            <person name="Mikhailova N."/>
            <person name="Pati A."/>
            <person name="Chen A."/>
            <person name="Palaniappan K."/>
            <person name="Land M."/>
            <person name="Hauser L."/>
            <person name="Jeffries C.D."/>
            <person name="Brambilla E.M."/>
            <person name="Rohde M."/>
            <person name="Sikorski J."/>
            <person name="Pukall R."/>
            <person name="Goker M."/>
            <person name="Detter J.C."/>
            <person name="Woyke T."/>
            <person name="Bristow J."/>
            <person name="Eisen J.A."/>
            <person name="Markowitz V."/>
            <person name="Hugenholtz P."/>
            <person name="Kyrpides N.C."/>
            <person name="Klenk H.P."/>
            <person name="Lapidus A."/>
        </authorList>
    </citation>
    <scope>NUCLEOTIDE SEQUENCE [LARGE SCALE GENOMIC DNA]</scope>
    <source>
        <strain evidence="6">ATCC 35074 / DSM 20540 / JCM 6276 / NBRC 101906 / NCIMB 13154 / VKM Ac-1939 / CCM 2703 / MRP</strain>
    </source>
</reference>
<evidence type="ECO:0008006" key="7">
    <source>
        <dbReference type="Google" id="ProtNLM"/>
    </source>
</evidence>
<dbReference type="Proteomes" id="UP000007718">
    <property type="component" value="Chromosome"/>
</dbReference>
<dbReference type="Pfam" id="PF18353">
    <property type="entry name" value="PG_isomerase_N"/>
    <property type="match status" value="1"/>
</dbReference>
<dbReference type="Gene3D" id="3.40.50.10920">
    <property type="match status" value="1"/>
</dbReference>
<accession>F0RLG8</accession>
<proteinExistence type="inferred from homology"/>
<name>F0RLG8_DEIPM</name>
<dbReference type="HOGENOM" id="CLU_063839_0_0_0"/>
<dbReference type="Pfam" id="PF10432">
    <property type="entry name" value="bact-PGI_C"/>
    <property type="match status" value="1"/>
</dbReference>
<dbReference type="Gene3D" id="3.40.50.10490">
    <property type="entry name" value="Glucose-6-phosphate isomerase like protein, domain 1"/>
    <property type="match status" value="1"/>
</dbReference>
<keyword evidence="2" id="KW-0413">Isomerase</keyword>